<dbReference type="GO" id="GO:0012505">
    <property type="term" value="C:endomembrane system"/>
    <property type="evidence" value="ECO:0007669"/>
    <property type="project" value="UniProtKB-SubCell"/>
</dbReference>
<dbReference type="InterPro" id="IPR052646">
    <property type="entry name" value="Peroxisomal_PEX28-32"/>
</dbReference>
<feature type="region of interest" description="Disordered" evidence="5">
    <location>
        <begin position="677"/>
        <end position="739"/>
    </location>
</feature>
<sequence length="739" mass="79871">MAAVDLPINDVYLSAVHEARNTRKQYQRQQQRQDEMATSAATRSPGAGTTSGGKGPAAEPLRPTSWHVHDLAASDTSILSQYPTALIRLLVLLGPLVTASAQLVRLATWTGGPGTASHSFLLVLGWWALCLYGYQTLRYAPQAILLTVIAYNGLKRAFYGAAPSAPAAKRVASSDSINATLADLAVLADFVSTLSTTALGPVFSLLDWQSPAQTRTVAVLLVTTWPIWLLCFGTDLWDVLGLPRIGLGLGSWLRHSLQRLMAVVAPHAQQHFVNFVDLFEKKSPALFARVDQATVHLERARTFYVAHVAPVQARAWSLLFPGTPSSRVSSAGLTIVPPFPLFSLSVRHLLLVVGTLALTWCSPWLALIRHALWRSAMVRRVTRNTIALLSWTSTGYEGHFVHLGPDADRDPFHSAAQGIVLDGKSKKGSKKEERAADNITRHEDVVYQFTVFENQRWWVGLDWTAALLPQERPSWSDESNNPVSPPSSFSLPPARVTLKPTPTSSSPRSHVRRLVRWQWIDAEWSVAGRDGFPVLAASRTGADQSLSTSSPPGSPSLSSTNGARRSSSISSTLFSQSASSASSTVDDDASSTTTETAAAGNGTKKDRRQSSTATSDVLPSDLTLLDVDAEGWQYGDNGWEKMSRKAGMGRYTRRRRWIRRAVLVEIVERDYVPEPGELEESLQQQQQPALAGAASGPISSPSAGTASATNIPSSPSSPASPRAGDLKQRLARAAQGSGT</sequence>
<feature type="compositionally biased region" description="Low complexity" evidence="5">
    <location>
        <begin position="479"/>
        <end position="493"/>
    </location>
</feature>
<feature type="region of interest" description="Disordered" evidence="5">
    <location>
        <begin position="542"/>
        <end position="616"/>
    </location>
</feature>
<feature type="non-terminal residue" evidence="8">
    <location>
        <position position="739"/>
    </location>
</feature>
<evidence type="ECO:0000256" key="5">
    <source>
        <dbReference type="SAM" id="MobiDB-lite"/>
    </source>
</evidence>
<reference evidence="8 9" key="1">
    <citation type="journal article" date="2018" name="Mol. Biol. Evol.">
        <title>Broad Genomic Sampling Reveals a Smut Pathogenic Ancestry of the Fungal Clade Ustilaginomycotina.</title>
        <authorList>
            <person name="Kijpornyongpan T."/>
            <person name="Mondo S.J."/>
            <person name="Barry K."/>
            <person name="Sandor L."/>
            <person name="Lee J."/>
            <person name="Lipzen A."/>
            <person name="Pangilinan J."/>
            <person name="LaButti K."/>
            <person name="Hainaut M."/>
            <person name="Henrissat B."/>
            <person name="Grigoriev I.V."/>
            <person name="Spatafora J.W."/>
            <person name="Aime M.C."/>
        </authorList>
    </citation>
    <scope>NUCLEOTIDE SEQUENCE [LARGE SCALE GENOMIC DNA]</scope>
    <source>
        <strain evidence="8 9">MCA 4198</strain>
    </source>
</reference>
<gene>
    <name evidence="8" type="ORF">FA10DRAFT_264466</name>
</gene>
<evidence type="ECO:0000256" key="4">
    <source>
        <dbReference type="ARBA" id="ARBA00023136"/>
    </source>
</evidence>
<dbReference type="RefSeq" id="XP_025381072.1">
    <property type="nucleotide sequence ID" value="XM_025520656.1"/>
</dbReference>
<feature type="region of interest" description="Disordered" evidence="5">
    <location>
        <begin position="22"/>
        <end position="60"/>
    </location>
</feature>
<accession>A0A316YYM5</accession>
<dbReference type="Pfam" id="PF06398">
    <property type="entry name" value="Pex24p"/>
    <property type="match status" value="1"/>
</dbReference>
<organism evidence="8 9">
    <name type="scientific">Acaromyces ingoldii</name>
    <dbReference type="NCBI Taxonomy" id="215250"/>
    <lineage>
        <taxon>Eukaryota</taxon>
        <taxon>Fungi</taxon>
        <taxon>Dikarya</taxon>
        <taxon>Basidiomycota</taxon>
        <taxon>Ustilaginomycotina</taxon>
        <taxon>Exobasidiomycetes</taxon>
        <taxon>Exobasidiales</taxon>
        <taxon>Cryptobasidiaceae</taxon>
        <taxon>Acaromyces</taxon>
    </lineage>
</organism>
<evidence type="ECO:0000313" key="8">
    <source>
        <dbReference type="EMBL" id="PWN93874.1"/>
    </source>
</evidence>
<comment type="subcellular location">
    <subcellularLocation>
        <location evidence="1">Endomembrane system</location>
        <topology evidence="1">Multi-pass membrane protein</topology>
    </subcellularLocation>
</comment>
<feature type="domain" description="Peroxin/Ferlin" evidence="7">
    <location>
        <begin position="631"/>
        <end position="664"/>
    </location>
</feature>
<keyword evidence="3" id="KW-1133">Transmembrane helix</keyword>
<evidence type="ECO:0000259" key="6">
    <source>
        <dbReference type="SMART" id="SM00693"/>
    </source>
</evidence>
<dbReference type="GeneID" id="37042572"/>
<protein>
    <recommendedName>
        <fullName evidence="6 7">Peroxin/Ferlin domain-containing protein</fullName>
    </recommendedName>
</protein>
<dbReference type="PANTHER" id="PTHR31679">
    <property type="entry name" value="PEROXISOMAL MEMBRANE PROTEIN PEX30-RELATED"/>
    <property type="match status" value="1"/>
</dbReference>
<evidence type="ECO:0000313" key="9">
    <source>
        <dbReference type="Proteomes" id="UP000245768"/>
    </source>
</evidence>
<proteinExistence type="predicted"/>
<keyword evidence="2" id="KW-0812">Transmembrane</keyword>
<keyword evidence="4" id="KW-0472">Membrane</keyword>
<evidence type="ECO:0000259" key="7">
    <source>
        <dbReference type="SMART" id="SM00694"/>
    </source>
</evidence>
<dbReference type="SMART" id="SM00693">
    <property type="entry name" value="DysFN"/>
    <property type="match status" value="1"/>
</dbReference>
<dbReference type="GO" id="GO:0007031">
    <property type="term" value="P:peroxisome organization"/>
    <property type="evidence" value="ECO:0007669"/>
    <property type="project" value="UniProtKB-ARBA"/>
</dbReference>
<feature type="domain" description="Peroxin/Ferlin" evidence="6">
    <location>
        <begin position="444"/>
        <end position="527"/>
    </location>
</feature>
<name>A0A316YYM5_9BASI</name>
<dbReference type="OrthoDB" id="5586090at2759"/>
<evidence type="ECO:0000256" key="3">
    <source>
        <dbReference type="ARBA" id="ARBA00022989"/>
    </source>
</evidence>
<dbReference type="InterPro" id="IPR010482">
    <property type="entry name" value="TECPR1-like_DysF"/>
</dbReference>
<dbReference type="AlphaFoldDB" id="A0A316YYM5"/>
<dbReference type="SMART" id="SM00694">
    <property type="entry name" value="DysFC"/>
    <property type="match status" value="1"/>
</dbReference>
<feature type="compositionally biased region" description="Low complexity" evidence="5">
    <location>
        <begin position="545"/>
        <end position="599"/>
    </location>
</feature>
<feature type="region of interest" description="Disordered" evidence="5">
    <location>
        <begin position="473"/>
        <end position="510"/>
    </location>
</feature>
<dbReference type="InParanoid" id="A0A316YYM5"/>
<evidence type="ECO:0000256" key="2">
    <source>
        <dbReference type="ARBA" id="ARBA00022692"/>
    </source>
</evidence>
<dbReference type="Proteomes" id="UP000245768">
    <property type="component" value="Unassembled WGS sequence"/>
</dbReference>
<dbReference type="GO" id="GO:0005778">
    <property type="term" value="C:peroxisomal membrane"/>
    <property type="evidence" value="ECO:0007669"/>
    <property type="project" value="TreeGrafter"/>
</dbReference>
<dbReference type="InterPro" id="IPR006614">
    <property type="entry name" value="Peroxin/Ferlin"/>
</dbReference>
<evidence type="ECO:0000256" key="1">
    <source>
        <dbReference type="ARBA" id="ARBA00004127"/>
    </source>
</evidence>
<dbReference type="EMBL" id="KZ819634">
    <property type="protein sequence ID" value="PWN93874.1"/>
    <property type="molecule type" value="Genomic_DNA"/>
</dbReference>
<dbReference type="STRING" id="215250.A0A316YYM5"/>
<feature type="compositionally biased region" description="Low complexity" evidence="5">
    <location>
        <begin position="681"/>
        <end position="723"/>
    </location>
</feature>
<dbReference type="PANTHER" id="PTHR31679:SF2">
    <property type="entry name" value="PEROXISOMAL MEMBRANE PROTEIN PEX30-RELATED"/>
    <property type="match status" value="1"/>
</dbReference>
<keyword evidence="9" id="KW-1185">Reference proteome</keyword>